<dbReference type="PANTHER" id="PTHR23517:SF2">
    <property type="entry name" value="MULTIDRUG RESISTANCE PROTEIN MDTH"/>
    <property type="match status" value="1"/>
</dbReference>
<evidence type="ECO:0000313" key="9">
    <source>
        <dbReference type="Proteomes" id="UP000035054"/>
    </source>
</evidence>
<dbReference type="PANTHER" id="PTHR23517">
    <property type="entry name" value="RESISTANCE PROTEIN MDTM, PUTATIVE-RELATED-RELATED"/>
    <property type="match status" value="1"/>
</dbReference>
<evidence type="ECO:0000256" key="5">
    <source>
        <dbReference type="ARBA" id="ARBA00022989"/>
    </source>
</evidence>
<sequence length="419" mass="43694">MVTSPVARVPSSPSFRWLQRYPPALIWSCLLRGLALMALTGIGFYLGIAYGDRLSGIDLGYGFAIAAAMGVVSRWLAGRSLDGGLHWRHILAASGLLTAASMMQLRNISDWPALLMAMALQGLGLGLFWPAAEIAVAQTHGSVPLVRAFTLARFCEAVGSALGVLGTAAFTAVGRSSWAFVTAAALLFALAVAALLSPSIVGRQVISGGQAFPQRRQDNYGALAKVPGLPAVLLISIMATTTIILQQSALPLDLVRGSLGRPALEPVMGNLVVAVQLVLLVVIQLPVGRLVSRWPTGTGLRWSLLAFAGGQALMTLSCLPRAPGLLLVVGAQMLTALGTAAFLPTASTACLERTPAALQGRAMAAYSECWGISSVVAPPMAGWLLEMQGHGVGLWLLLTILCLATSRLNPGQTDSTVGQ</sequence>
<keyword evidence="3" id="KW-1003">Cell membrane</keyword>
<dbReference type="GO" id="GO:0022857">
    <property type="term" value="F:transmembrane transporter activity"/>
    <property type="evidence" value="ECO:0007669"/>
    <property type="project" value="InterPro"/>
</dbReference>
<feature type="transmembrane region" description="Helical" evidence="7">
    <location>
        <begin position="391"/>
        <end position="409"/>
    </location>
</feature>
<gene>
    <name evidence="8" type="ORF">TH68_09205</name>
</gene>
<feature type="transmembrane region" description="Helical" evidence="7">
    <location>
        <begin position="151"/>
        <end position="172"/>
    </location>
</feature>
<name>A0A6N3WYJ0_9SYNE</name>
<feature type="transmembrane region" description="Helical" evidence="7">
    <location>
        <begin position="59"/>
        <end position="77"/>
    </location>
</feature>
<feature type="transmembrane region" description="Helical" evidence="7">
    <location>
        <begin position="178"/>
        <end position="201"/>
    </location>
</feature>
<dbReference type="Proteomes" id="UP000035054">
    <property type="component" value="Unassembled WGS sequence"/>
</dbReference>
<evidence type="ECO:0000313" key="8">
    <source>
        <dbReference type="EMBL" id="KKZ11165.1"/>
    </source>
</evidence>
<evidence type="ECO:0000256" key="3">
    <source>
        <dbReference type="ARBA" id="ARBA00022475"/>
    </source>
</evidence>
<keyword evidence="4 7" id="KW-0812">Transmembrane</keyword>
<organism evidence="8 9">
    <name type="scientific">Candidatus Synechococcus spongiarum 142</name>
    <dbReference type="NCBI Taxonomy" id="1608213"/>
    <lineage>
        <taxon>Bacteria</taxon>
        <taxon>Bacillati</taxon>
        <taxon>Cyanobacteriota</taxon>
        <taxon>Cyanophyceae</taxon>
        <taxon>Synechococcales</taxon>
        <taxon>Synechococcaceae</taxon>
        <taxon>Synechococcus</taxon>
    </lineage>
</organism>
<evidence type="ECO:0008006" key="10">
    <source>
        <dbReference type="Google" id="ProtNLM"/>
    </source>
</evidence>
<accession>A0A6N3WYJ0</accession>
<dbReference type="AlphaFoldDB" id="A0A6N3WYJ0"/>
<dbReference type="InterPro" id="IPR011701">
    <property type="entry name" value="MFS"/>
</dbReference>
<proteinExistence type="predicted"/>
<feature type="transmembrane region" description="Helical" evidence="7">
    <location>
        <begin position="267"/>
        <end position="287"/>
    </location>
</feature>
<evidence type="ECO:0000256" key="6">
    <source>
        <dbReference type="ARBA" id="ARBA00023136"/>
    </source>
</evidence>
<dbReference type="Pfam" id="PF07690">
    <property type="entry name" value="MFS_1"/>
    <property type="match status" value="1"/>
</dbReference>
<feature type="transmembrane region" description="Helical" evidence="7">
    <location>
        <begin position="111"/>
        <end position="130"/>
    </location>
</feature>
<feature type="transmembrane region" description="Helical" evidence="7">
    <location>
        <begin position="322"/>
        <end position="343"/>
    </location>
</feature>
<evidence type="ECO:0000256" key="4">
    <source>
        <dbReference type="ARBA" id="ARBA00022692"/>
    </source>
</evidence>
<dbReference type="GO" id="GO:0005886">
    <property type="term" value="C:plasma membrane"/>
    <property type="evidence" value="ECO:0007669"/>
    <property type="project" value="UniProtKB-SubCell"/>
</dbReference>
<evidence type="ECO:0000256" key="7">
    <source>
        <dbReference type="SAM" id="Phobius"/>
    </source>
</evidence>
<dbReference type="InterPro" id="IPR036259">
    <property type="entry name" value="MFS_trans_sf"/>
</dbReference>
<keyword evidence="6 7" id="KW-0472">Membrane</keyword>
<dbReference type="Gene3D" id="1.20.1250.20">
    <property type="entry name" value="MFS general substrate transporter like domains"/>
    <property type="match status" value="2"/>
</dbReference>
<evidence type="ECO:0000256" key="1">
    <source>
        <dbReference type="ARBA" id="ARBA00004651"/>
    </source>
</evidence>
<feature type="transmembrane region" description="Helical" evidence="7">
    <location>
        <begin position="89"/>
        <end position="105"/>
    </location>
</feature>
<comment type="subcellular location">
    <subcellularLocation>
        <location evidence="1">Cell membrane</location>
        <topology evidence="1">Multi-pass membrane protein</topology>
    </subcellularLocation>
</comment>
<comment type="caution">
    <text evidence="8">The sequence shown here is derived from an EMBL/GenBank/DDBJ whole genome shotgun (WGS) entry which is preliminary data.</text>
</comment>
<evidence type="ECO:0000256" key="2">
    <source>
        <dbReference type="ARBA" id="ARBA00022448"/>
    </source>
</evidence>
<feature type="transmembrane region" description="Helical" evidence="7">
    <location>
        <begin position="222"/>
        <end position="247"/>
    </location>
</feature>
<dbReference type="SUPFAM" id="SSF103473">
    <property type="entry name" value="MFS general substrate transporter"/>
    <property type="match status" value="1"/>
</dbReference>
<reference evidence="8 9" key="1">
    <citation type="submission" date="2015-01" db="EMBL/GenBank/DDBJ databases">
        <title>Lifestyle Evolution in Cyanobacterial Symbionts of Sponges.</title>
        <authorList>
            <person name="Burgsdorf I."/>
            <person name="Slaby B.M."/>
            <person name="Handley K.M."/>
            <person name="Haber M."/>
            <person name="Blom J."/>
            <person name="Marshall C.W."/>
            <person name="Gilbert J.A."/>
            <person name="Hentschel U."/>
            <person name="Steindler L."/>
        </authorList>
    </citation>
    <scope>NUCLEOTIDE SEQUENCE [LARGE SCALE GENOMIC DNA]</scope>
    <source>
        <strain evidence="8">142</strain>
    </source>
</reference>
<keyword evidence="5 7" id="KW-1133">Transmembrane helix</keyword>
<protein>
    <recommendedName>
        <fullName evidence="10">MFS transporter</fullName>
    </recommendedName>
</protein>
<dbReference type="InterPro" id="IPR050171">
    <property type="entry name" value="MFS_Transporters"/>
</dbReference>
<keyword evidence="2" id="KW-0813">Transport</keyword>
<feature type="transmembrane region" description="Helical" evidence="7">
    <location>
        <begin position="24"/>
        <end position="47"/>
    </location>
</feature>
<dbReference type="EMBL" id="JXUO01000289">
    <property type="protein sequence ID" value="KKZ11165.1"/>
    <property type="molecule type" value="Genomic_DNA"/>
</dbReference>